<dbReference type="GeneID" id="94427228"/>
<dbReference type="OrthoDB" id="660555at2759"/>
<sequence>MKLVLLMAPHQSAESMDLILNYDIACESSMHAIRPLLYVLNQSASRPLNAEEQILCCELAGFYAVLCRQVSYIKFSDEYEVQRWAIEQAFERLVSVPTLRTFVRMLLFDLQIDAGTSHGSYISHLFGDLAPRRERMRTDCLIILSEIVQRCPGKLSYECLEAIHHARVFSHYPVRVSAQYELLDDVNTGHFRTTLELLLSEHGSRAERILQLAVVRWWNPSRHMDQPPVRQVVAITNYAFYIIDKPAGIREPYTPEVEYHHTKGGRIHIEVKKHYRDLTRIVKGLPSGDWFAIGWREDSGGKGEYSINEVFDLLICDKVLLAAPMIDCLHSVSGPVEDDRVDILKDMVMKECLATIIKPKLIQAAAFAYREPVDAEQRKKDKDRDKKKVNLKDRYQGLFIITLTYFYEIRVDWKYWFCLDPLIYKEAAGIREADDLEEDEEGKKNRLQGSAGCLESTGGALGNFVGWMEDEDQSWAHDRLKEDRSQAIENSSSAMPAWMEKLVRGDKPSVQEKRLDAARSNLLELQFKAKIEDISEVEFGGGEESTVEMTFKKGSGANRVVEIVKLCFTDDTGREQWRRSLAKALNRTDESNAWMRLWKT</sequence>
<dbReference type="Proteomes" id="UP000221165">
    <property type="component" value="Unassembled WGS sequence"/>
</dbReference>
<dbReference type="AlphaFoldDB" id="A0A2C6L3M8"/>
<accession>A0A2C6L3M8</accession>
<comment type="caution">
    <text evidence="1">The sequence shown here is derived from an EMBL/GenBank/DDBJ whole genome shotgun (WGS) entry which is preliminary data.</text>
</comment>
<dbReference type="RefSeq" id="XP_067924011.1">
    <property type="nucleotide sequence ID" value="XM_068064017.1"/>
</dbReference>
<proteinExistence type="predicted"/>
<evidence type="ECO:0000313" key="1">
    <source>
        <dbReference type="EMBL" id="PHJ22334.1"/>
    </source>
</evidence>
<organism evidence="1 2">
    <name type="scientific">Cystoisospora suis</name>
    <dbReference type="NCBI Taxonomy" id="483139"/>
    <lineage>
        <taxon>Eukaryota</taxon>
        <taxon>Sar</taxon>
        <taxon>Alveolata</taxon>
        <taxon>Apicomplexa</taxon>
        <taxon>Conoidasida</taxon>
        <taxon>Coccidia</taxon>
        <taxon>Eucoccidiorida</taxon>
        <taxon>Eimeriorina</taxon>
        <taxon>Sarcocystidae</taxon>
        <taxon>Cystoisospora</taxon>
    </lineage>
</organism>
<dbReference type="EMBL" id="MIGC01001724">
    <property type="protein sequence ID" value="PHJ22334.1"/>
    <property type="molecule type" value="Genomic_DNA"/>
</dbReference>
<evidence type="ECO:0000313" key="2">
    <source>
        <dbReference type="Proteomes" id="UP000221165"/>
    </source>
</evidence>
<protein>
    <submittedName>
        <fullName evidence="1">Leucine rich repeat-containing protein</fullName>
    </submittedName>
</protein>
<name>A0A2C6L3M8_9APIC</name>
<reference evidence="1 2" key="1">
    <citation type="journal article" date="2017" name="Int. J. Parasitol.">
        <title>The genome of the protozoan parasite Cystoisospora suis and a reverse vaccinology approach to identify vaccine candidates.</title>
        <authorList>
            <person name="Palmieri N."/>
            <person name="Shrestha A."/>
            <person name="Ruttkowski B."/>
            <person name="Beck T."/>
            <person name="Vogl C."/>
            <person name="Tomley F."/>
            <person name="Blake D.P."/>
            <person name="Joachim A."/>
        </authorList>
    </citation>
    <scope>NUCLEOTIDE SEQUENCE [LARGE SCALE GENOMIC DNA]</scope>
    <source>
        <strain evidence="1 2">Wien I</strain>
    </source>
</reference>
<dbReference type="VEuPathDB" id="ToxoDB:CSUI_003822"/>
<keyword evidence="2" id="KW-1185">Reference proteome</keyword>
<gene>
    <name evidence="1" type="ORF">CSUI_003822</name>
</gene>